<accession>A0A964FGI5</accession>
<evidence type="ECO:0000259" key="10">
    <source>
        <dbReference type="PROSITE" id="PS50110"/>
    </source>
</evidence>
<evidence type="ECO:0000256" key="7">
    <source>
        <dbReference type="PROSITE-ProRule" id="PRU00169"/>
    </source>
</evidence>
<dbReference type="EC" id="2.7.13.3" evidence="2"/>
<dbReference type="AlphaFoldDB" id="A0A964FGI5"/>
<evidence type="ECO:0000256" key="6">
    <source>
        <dbReference type="ARBA" id="ARBA00023012"/>
    </source>
</evidence>
<dbReference type="Gene3D" id="2.30.30.40">
    <property type="entry name" value="SH3 Domains"/>
    <property type="match status" value="1"/>
</dbReference>
<comment type="caution">
    <text evidence="11">The sequence shown here is derived from an EMBL/GenBank/DDBJ whole genome shotgun (WGS) entry which is preliminary data.</text>
</comment>
<keyword evidence="8" id="KW-0175">Coiled coil</keyword>
<feature type="domain" description="Response regulatory" evidence="10">
    <location>
        <begin position="632"/>
        <end position="749"/>
    </location>
</feature>
<comment type="catalytic activity">
    <reaction evidence="1">
        <text>ATP + protein L-histidine = ADP + protein N-phospho-L-histidine.</text>
        <dbReference type="EC" id="2.7.13.3"/>
    </reaction>
</comment>
<dbReference type="RefSeq" id="WP_229639691.1">
    <property type="nucleotide sequence ID" value="NZ_JADWDC010000011.1"/>
</dbReference>
<dbReference type="Gene3D" id="1.10.287.560">
    <property type="entry name" value="Histidine kinase CheA-like, homodimeric domain"/>
    <property type="match status" value="1"/>
</dbReference>
<dbReference type="GO" id="GO:0005737">
    <property type="term" value="C:cytoplasm"/>
    <property type="evidence" value="ECO:0007669"/>
    <property type="project" value="InterPro"/>
</dbReference>
<dbReference type="EMBL" id="JADWDC010000011">
    <property type="protein sequence ID" value="MCC0176654.1"/>
    <property type="molecule type" value="Genomic_DNA"/>
</dbReference>
<sequence length="892" mass="98976">AALSDHNIDDIFGTIPDTPVVAEDEPVEDTSRSENIQDAVESIEQIFDSLPSVETAPASLTLPAEKAVKKAEVFQPKTVKPAKSPKAVAKLSVKVDLERLERMNNLVGELTINRNSLSLQNEQLQENVSELGQKFIRFREVTQKLREISDRIVLEQRSNSLHHSSLSVSDRSSSTTSQDNLTDFDTLEMDSYSGLYASIQNVLEEVVQLEESVDDITIFAKQSDRTINSQRQMLGQMRDELMWVRMLPLDKILQRFPRTLRDLSTKHKKPVDLKLNGTGVLVDKAVLEKLSDPLLHLLRNGFDHGIESTEIRTSQGKAASGTIEIHAYYQGNQTVIEVKDDGKGLDVEKIAQKGIEKGLISAVEAENATKEELYDLIFEPGFSTASKVSELSGRGVGMNIVRSQIEMLKGKITVTSTPGEGSNFTLRLPLTLTIAKLLVCSLGTTAFAIASDSIEEIVIPTEEQIKISNEQKFLSLNNKLIPIYCLQEILNYNCPVPDVDATSKAFKTIASPEDWFAPLLLLRRGQKLFALEVVSLVSEQELVIKPYGKAIAAPQYSYGCTILGDGTLIPTFDGAALIGTILGEEVISVASGVNFAPDLEIDSEFATEQLSKEQAIDNGNNTANHKIASTKTIMVVDDSTALRRTMALTLEKHGYRVIQKKDGKDALDGFSKHPNLDLIICDVEMPTMNGFEFLGMRRRDSQLSKIPTFMLTSRSGAKHRNLATQLGADGYFTKPYVEQEFILEVNKILNNQNSNRNNKKVSSRVVKQKTLLIIDDSSALRRTLALSLENKGYNVLQGRDGLEGLDLLRKNLQTNLVICDVEMPNMNGFEFLTARRQEPNLVGIPVVMLTSRSTDKHRSLATNLGANGYFTKPYIEDKFIQDLDGFINKYSK</sequence>
<dbReference type="SMART" id="SM00448">
    <property type="entry name" value="REC"/>
    <property type="match status" value="2"/>
</dbReference>
<dbReference type="PROSITE" id="PS50109">
    <property type="entry name" value="HIS_KIN"/>
    <property type="match status" value="1"/>
</dbReference>
<dbReference type="GO" id="GO:0000155">
    <property type="term" value="F:phosphorelay sensor kinase activity"/>
    <property type="evidence" value="ECO:0007669"/>
    <property type="project" value="InterPro"/>
</dbReference>
<dbReference type="SUPFAM" id="SSF50341">
    <property type="entry name" value="CheW-like"/>
    <property type="match status" value="1"/>
</dbReference>
<name>A0A964FGI5_9CYAN</name>
<dbReference type="InterPro" id="IPR037006">
    <property type="entry name" value="CheA-like_homodim_sf"/>
</dbReference>
<dbReference type="PANTHER" id="PTHR43395:SF1">
    <property type="entry name" value="CHEMOTAXIS PROTEIN CHEA"/>
    <property type="match status" value="1"/>
</dbReference>
<dbReference type="Pfam" id="PF01584">
    <property type="entry name" value="CheW"/>
    <property type="match status" value="1"/>
</dbReference>
<dbReference type="Gene3D" id="3.40.50.2300">
    <property type="match status" value="2"/>
</dbReference>
<keyword evidence="5 11" id="KW-0418">Kinase</keyword>
<dbReference type="SMART" id="SM00387">
    <property type="entry name" value="HATPase_c"/>
    <property type="match status" value="1"/>
</dbReference>
<dbReference type="SMART" id="SM00260">
    <property type="entry name" value="CheW"/>
    <property type="match status" value="1"/>
</dbReference>
<dbReference type="SUPFAM" id="SSF52172">
    <property type="entry name" value="CheY-like"/>
    <property type="match status" value="2"/>
</dbReference>
<dbReference type="InterPro" id="IPR003594">
    <property type="entry name" value="HATPase_dom"/>
</dbReference>
<dbReference type="InterPro" id="IPR001789">
    <property type="entry name" value="Sig_transdc_resp-reg_receiver"/>
</dbReference>
<dbReference type="InterPro" id="IPR051315">
    <property type="entry name" value="Bact_Chemotaxis_CheA"/>
</dbReference>
<dbReference type="SUPFAM" id="SSF47384">
    <property type="entry name" value="Homodimeric domain of signal transducing histidine kinase"/>
    <property type="match status" value="1"/>
</dbReference>
<dbReference type="InterPro" id="IPR002545">
    <property type="entry name" value="CheW-lke_dom"/>
</dbReference>
<dbReference type="InterPro" id="IPR036097">
    <property type="entry name" value="HisK_dim/P_sf"/>
</dbReference>
<feature type="coiled-coil region" evidence="8">
    <location>
        <begin position="107"/>
        <end position="134"/>
    </location>
</feature>
<evidence type="ECO:0000256" key="8">
    <source>
        <dbReference type="SAM" id="Coils"/>
    </source>
</evidence>
<reference evidence="11" key="1">
    <citation type="journal article" date="2021" name="Antonie Van Leeuwenhoek">
        <title>Draft genome and description of Waterburya agarophytonicola gen. nov. sp. nov. (Pleurocapsales, Cyanobacteria): a seaweed symbiont.</title>
        <authorList>
            <person name="Bonthond G."/>
            <person name="Shalygin S."/>
            <person name="Bayer T."/>
            <person name="Weinberger F."/>
        </authorList>
    </citation>
    <scope>NUCLEOTIDE SEQUENCE</scope>
    <source>
        <strain evidence="11">KI4</strain>
    </source>
</reference>
<feature type="modified residue" description="4-aspartylphosphate" evidence="7">
    <location>
        <position position="682"/>
    </location>
</feature>
<dbReference type="PROSITE" id="PS50110">
    <property type="entry name" value="RESPONSE_REGULATORY"/>
    <property type="match status" value="2"/>
</dbReference>
<feature type="non-terminal residue" evidence="11">
    <location>
        <position position="1"/>
    </location>
</feature>
<dbReference type="Proteomes" id="UP000729733">
    <property type="component" value="Unassembled WGS sequence"/>
</dbReference>
<dbReference type="Pfam" id="PF02518">
    <property type="entry name" value="HATPase_c"/>
    <property type="match status" value="1"/>
</dbReference>
<dbReference type="Pfam" id="PF00072">
    <property type="entry name" value="Response_reg"/>
    <property type="match status" value="2"/>
</dbReference>
<dbReference type="Pfam" id="PF02895">
    <property type="entry name" value="H-kinase_dim"/>
    <property type="match status" value="1"/>
</dbReference>
<keyword evidence="12" id="KW-1185">Reference proteome</keyword>
<evidence type="ECO:0000256" key="4">
    <source>
        <dbReference type="ARBA" id="ARBA00022679"/>
    </source>
</evidence>
<evidence type="ECO:0000313" key="11">
    <source>
        <dbReference type="EMBL" id="MCC0176654.1"/>
    </source>
</evidence>
<evidence type="ECO:0000256" key="5">
    <source>
        <dbReference type="ARBA" id="ARBA00022777"/>
    </source>
</evidence>
<feature type="domain" description="Histidine kinase" evidence="9">
    <location>
        <begin position="202"/>
        <end position="432"/>
    </location>
</feature>
<dbReference type="SMART" id="SM01231">
    <property type="entry name" value="H-kinase_dim"/>
    <property type="match status" value="1"/>
</dbReference>
<gene>
    <name evidence="11" type="ORF">I4641_06635</name>
</gene>
<evidence type="ECO:0000256" key="1">
    <source>
        <dbReference type="ARBA" id="ARBA00000085"/>
    </source>
</evidence>
<dbReference type="FunFam" id="3.30.565.10:FF:000016">
    <property type="entry name" value="Chemotaxis protein CheA, putative"/>
    <property type="match status" value="1"/>
</dbReference>
<keyword evidence="6" id="KW-0902">Two-component regulatory system</keyword>
<dbReference type="PRINTS" id="PR00344">
    <property type="entry name" value="BCTRLSENSOR"/>
</dbReference>
<keyword evidence="3 7" id="KW-0597">Phosphoprotein</keyword>
<dbReference type="PANTHER" id="PTHR43395">
    <property type="entry name" value="SENSOR HISTIDINE KINASE CHEA"/>
    <property type="match status" value="1"/>
</dbReference>
<dbReference type="InterPro" id="IPR004358">
    <property type="entry name" value="Sig_transdc_His_kin-like_C"/>
</dbReference>
<dbReference type="InterPro" id="IPR005467">
    <property type="entry name" value="His_kinase_dom"/>
</dbReference>
<proteinExistence type="predicted"/>
<keyword evidence="4" id="KW-0808">Transferase</keyword>
<evidence type="ECO:0000256" key="3">
    <source>
        <dbReference type="ARBA" id="ARBA00022553"/>
    </source>
</evidence>
<dbReference type="InterPro" id="IPR011006">
    <property type="entry name" value="CheY-like_superfamily"/>
</dbReference>
<dbReference type="InterPro" id="IPR004105">
    <property type="entry name" value="CheA-like_dim"/>
</dbReference>
<organism evidence="11 12">
    <name type="scientific">Waterburya agarophytonicola KI4</name>
    <dbReference type="NCBI Taxonomy" id="2874699"/>
    <lineage>
        <taxon>Bacteria</taxon>
        <taxon>Bacillati</taxon>
        <taxon>Cyanobacteriota</taxon>
        <taxon>Cyanophyceae</taxon>
        <taxon>Pleurocapsales</taxon>
        <taxon>Hyellaceae</taxon>
        <taxon>Waterburya</taxon>
        <taxon>Waterburya agarophytonicola</taxon>
    </lineage>
</organism>
<dbReference type="SUPFAM" id="SSF55874">
    <property type="entry name" value="ATPase domain of HSP90 chaperone/DNA topoisomerase II/histidine kinase"/>
    <property type="match status" value="1"/>
</dbReference>
<protein>
    <recommendedName>
        <fullName evidence="2">histidine kinase</fullName>
        <ecNumber evidence="2">2.7.13.3</ecNumber>
    </recommendedName>
</protein>
<dbReference type="InterPro" id="IPR036061">
    <property type="entry name" value="CheW-like_dom_sf"/>
</dbReference>
<evidence type="ECO:0000256" key="2">
    <source>
        <dbReference type="ARBA" id="ARBA00012438"/>
    </source>
</evidence>
<evidence type="ECO:0000313" key="12">
    <source>
        <dbReference type="Proteomes" id="UP000729733"/>
    </source>
</evidence>
<dbReference type="CDD" id="cd16916">
    <property type="entry name" value="HATPase_CheA-like"/>
    <property type="match status" value="1"/>
</dbReference>
<dbReference type="Gene3D" id="3.30.565.10">
    <property type="entry name" value="Histidine kinase-like ATPase, C-terminal domain"/>
    <property type="match status" value="1"/>
</dbReference>
<dbReference type="InterPro" id="IPR036890">
    <property type="entry name" value="HATPase_C_sf"/>
</dbReference>
<feature type="domain" description="Response regulatory" evidence="10">
    <location>
        <begin position="770"/>
        <end position="887"/>
    </location>
</feature>
<feature type="modified residue" description="4-aspartylphosphate" evidence="7">
    <location>
        <position position="820"/>
    </location>
</feature>
<dbReference type="GO" id="GO:0006935">
    <property type="term" value="P:chemotaxis"/>
    <property type="evidence" value="ECO:0007669"/>
    <property type="project" value="InterPro"/>
</dbReference>
<evidence type="ECO:0000259" key="9">
    <source>
        <dbReference type="PROSITE" id="PS50109"/>
    </source>
</evidence>